<name>A0A0A1DPM0_NOCSI</name>
<keyword evidence="5" id="KW-0547">Nucleotide-binding</keyword>
<dbReference type="eggNOG" id="COG1126">
    <property type="taxonomic scope" value="Bacteria"/>
</dbReference>
<dbReference type="RefSeq" id="WP_038680827.1">
    <property type="nucleotide sequence ID" value="NZ_BJMC01000010.1"/>
</dbReference>
<evidence type="ECO:0000256" key="1">
    <source>
        <dbReference type="ARBA" id="ARBA00004202"/>
    </source>
</evidence>
<dbReference type="GO" id="GO:0005886">
    <property type="term" value="C:plasma membrane"/>
    <property type="evidence" value="ECO:0007669"/>
    <property type="project" value="UniProtKB-SubCell"/>
</dbReference>
<dbReference type="InterPro" id="IPR003593">
    <property type="entry name" value="AAA+_ATPase"/>
</dbReference>
<comment type="similarity">
    <text evidence="2">Belongs to the ABC transporter superfamily.</text>
</comment>
<dbReference type="PIRSF" id="PIRSF039085">
    <property type="entry name" value="ABC_ATPase_HisP"/>
    <property type="match status" value="1"/>
</dbReference>
<sequence>MAAGTPLLEVRNLRKTYARHGEAGRRVVLDDVSLTISPGDVVCLIGSSGSGKSTLLRCLDLLEPIDDGVIEFQGREISDPLVRPQEVRRDIGMVFQAYNLFPHLSVLDNCTLAPRKVHGVPAAAAKERAHELLDRFGLGEHVAKHPDQLSGGQQQRVALVRALCTDPALLLLDEITAALDPELVGEVLDIVRSLAEAGTTMVLATHEMSFAREVASHVCFLDAGRIAEEGPPAQVLGAPTQARTREFLRRVLPQ</sequence>
<dbReference type="PROSITE" id="PS00211">
    <property type="entry name" value="ABC_TRANSPORTER_1"/>
    <property type="match status" value="1"/>
</dbReference>
<dbReference type="SMART" id="SM00382">
    <property type="entry name" value="AAA"/>
    <property type="match status" value="1"/>
</dbReference>
<protein>
    <submittedName>
        <fullName evidence="9">Putative ABC transporter ATP-binding protein-glutamine transport</fullName>
    </submittedName>
</protein>
<evidence type="ECO:0000256" key="5">
    <source>
        <dbReference type="ARBA" id="ARBA00022741"/>
    </source>
</evidence>
<dbReference type="GeneID" id="96611138"/>
<dbReference type="Proteomes" id="UP000030300">
    <property type="component" value="Chromosome"/>
</dbReference>
<dbReference type="EMBL" id="CP009896">
    <property type="protein sequence ID" value="AIY18517.1"/>
    <property type="molecule type" value="Genomic_DNA"/>
</dbReference>
<dbReference type="KEGG" id="psim:KR76_20300"/>
<keyword evidence="4" id="KW-1003">Cell membrane</keyword>
<dbReference type="AlphaFoldDB" id="A0A0A1DPM0"/>
<keyword evidence="3" id="KW-0813">Transport</keyword>
<dbReference type="PROSITE" id="PS50893">
    <property type="entry name" value="ABC_TRANSPORTER_2"/>
    <property type="match status" value="1"/>
</dbReference>
<dbReference type="GO" id="GO:0005524">
    <property type="term" value="F:ATP binding"/>
    <property type="evidence" value="ECO:0007669"/>
    <property type="project" value="UniProtKB-KW"/>
</dbReference>
<organism evidence="9 10">
    <name type="scientific">Nocardioides simplex</name>
    <name type="common">Arthrobacter simplex</name>
    <dbReference type="NCBI Taxonomy" id="2045"/>
    <lineage>
        <taxon>Bacteria</taxon>
        <taxon>Bacillati</taxon>
        <taxon>Actinomycetota</taxon>
        <taxon>Actinomycetes</taxon>
        <taxon>Propionibacteriales</taxon>
        <taxon>Nocardioidaceae</taxon>
        <taxon>Pimelobacter</taxon>
    </lineage>
</organism>
<evidence type="ECO:0000256" key="7">
    <source>
        <dbReference type="ARBA" id="ARBA00022970"/>
    </source>
</evidence>
<evidence type="ECO:0000256" key="8">
    <source>
        <dbReference type="ARBA" id="ARBA00023136"/>
    </source>
</evidence>
<comment type="subcellular location">
    <subcellularLocation>
        <location evidence="1">Cell membrane</location>
        <topology evidence="1">Peripheral membrane protein</topology>
    </subcellularLocation>
</comment>
<keyword evidence="10" id="KW-1185">Reference proteome</keyword>
<evidence type="ECO:0000256" key="4">
    <source>
        <dbReference type="ARBA" id="ARBA00022475"/>
    </source>
</evidence>
<keyword evidence="6 9" id="KW-0067">ATP-binding</keyword>
<dbReference type="InterPro" id="IPR027417">
    <property type="entry name" value="P-loop_NTPase"/>
</dbReference>
<evidence type="ECO:0000256" key="6">
    <source>
        <dbReference type="ARBA" id="ARBA00022840"/>
    </source>
</evidence>
<reference evidence="9 10" key="1">
    <citation type="journal article" date="2015" name="Genome Announc.">
        <title>Complete Genome Sequence of Steroid-Transforming Nocardioides simplex VKM Ac-2033D.</title>
        <authorList>
            <person name="Shtratnikova V.Y."/>
            <person name="Schelkunov M.I."/>
            <person name="Pekov Y.A."/>
            <person name="Fokina V.V."/>
            <person name="Logacheva M.D."/>
            <person name="Sokolov S.L."/>
            <person name="Bragin E.Y."/>
            <person name="Ashapkin V.V."/>
            <person name="Donova M.V."/>
        </authorList>
    </citation>
    <scope>NUCLEOTIDE SEQUENCE [LARGE SCALE GENOMIC DNA]</scope>
    <source>
        <strain evidence="9 10">VKM Ac-2033D</strain>
    </source>
</reference>
<evidence type="ECO:0000256" key="2">
    <source>
        <dbReference type="ARBA" id="ARBA00005417"/>
    </source>
</evidence>
<dbReference type="PANTHER" id="PTHR43166:SF9">
    <property type="entry name" value="GLUTAMATE_ASPARTATE IMPORT ATP-BINDING PROTEIN GLTL"/>
    <property type="match status" value="1"/>
</dbReference>
<dbReference type="InterPro" id="IPR017871">
    <property type="entry name" value="ABC_transporter-like_CS"/>
</dbReference>
<dbReference type="PANTHER" id="PTHR43166">
    <property type="entry name" value="AMINO ACID IMPORT ATP-BINDING PROTEIN"/>
    <property type="match status" value="1"/>
</dbReference>
<dbReference type="HOGENOM" id="CLU_000604_1_22_11"/>
<dbReference type="InterPro" id="IPR003439">
    <property type="entry name" value="ABC_transporter-like_ATP-bd"/>
</dbReference>
<proteinExistence type="inferred from homology"/>
<dbReference type="InterPro" id="IPR030679">
    <property type="entry name" value="ABC_ATPase_HisP-typ"/>
</dbReference>
<keyword evidence="8" id="KW-0472">Membrane</keyword>
<accession>A0A0A1DPM0</accession>
<gene>
    <name evidence="9" type="ORF">KR76_20300</name>
</gene>
<dbReference type="Pfam" id="PF00005">
    <property type="entry name" value="ABC_tran"/>
    <property type="match status" value="1"/>
</dbReference>
<keyword evidence="7" id="KW-0029">Amino-acid transport</keyword>
<evidence type="ECO:0000256" key="3">
    <source>
        <dbReference type="ARBA" id="ARBA00022448"/>
    </source>
</evidence>
<dbReference type="STRING" id="2045.KR76_20300"/>
<dbReference type="SUPFAM" id="SSF52540">
    <property type="entry name" value="P-loop containing nucleoside triphosphate hydrolases"/>
    <property type="match status" value="1"/>
</dbReference>
<dbReference type="InterPro" id="IPR050086">
    <property type="entry name" value="MetN_ABC_transporter-like"/>
</dbReference>
<dbReference type="GO" id="GO:0015424">
    <property type="term" value="F:ABC-type amino acid transporter activity"/>
    <property type="evidence" value="ECO:0007669"/>
    <property type="project" value="InterPro"/>
</dbReference>
<dbReference type="Gene3D" id="3.40.50.300">
    <property type="entry name" value="P-loop containing nucleotide triphosphate hydrolases"/>
    <property type="match status" value="1"/>
</dbReference>
<evidence type="ECO:0000313" key="9">
    <source>
        <dbReference type="EMBL" id="AIY18517.1"/>
    </source>
</evidence>
<dbReference type="OrthoDB" id="9806471at2"/>
<dbReference type="GO" id="GO:0016887">
    <property type="term" value="F:ATP hydrolysis activity"/>
    <property type="evidence" value="ECO:0007669"/>
    <property type="project" value="InterPro"/>
</dbReference>
<evidence type="ECO:0000313" key="10">
    <source>
        <dbReference type="Proteomes" id="UP000030300"/>
    </source>
</evidence>